<gene>
    <name evidence="1" type="ORF">Salat_1133000</name>
</gene>
<keyword evidence="2" id="KW-1185">Reference proteome</keyword>
<dbReference type="AlphaFoldDB" id="A0AAE1YDP0"/>
<comment type="caution">
    <text evidence="1">The sequence shown here is derived from an EMBL/GenBank/DDBJ whole genome shotgun (WGS) entry which is preliminary data.</text>
</comment>
<protein>
    <submittedName>
        <fullName evidence="1">Uncharacterized protein</fullName>
    </submittedName>
</protein>
<organism evidence="1 2">
    <name type="scientific">Sesamum alatum</name>
    <dbReference type="NCBI Taxonomy" id="300844"/>
    <lineage>
        <taxon>Eukaryota</taxon>
        <taxon>Viridiplantae</taxon>
        <taxon>Streptophyta</taxon>
        <taxon>Embryophyta</taxon>
        <taxon>Tracheophyta</taxon>
        <taxon>Spermatophyta</taxon>
        <taxon>Magnoliopsida</taxon>
        <taxon>eudicotyledons</taxon>
        <taxon>Gunneridae</taxon>
        <taxon>Pentapetalae</taxon>
        <taxon>asterids</taxon>
        <taxon>lamiids</taxon>
        <taxon>Lamiales</taxon>
        <taxon>Pedaliaceae</taxon>
        <taxon>Sesamum</taxon>
    </lineage>
</organism>
<dbReference type="EMBL" id="JACGWO010000004">
    <property type="protein sequence ID" value="KAK4428334.1"/>
    <property type="molecule type" value="Genomic_DNA"/>
</dbReference>
<proteinExistence type="predicted"/>
<evidence type="ECO:0000313" key="2">
    <source>
        <dbReference type="Proteomes" id="UP001293254"/>
    </source>
</evidence>
<reference evidence="1" key="1">
    <citation type="submission" date="2020-06" db="EMBL/GenBank/DDBJ databases">
        <authorList>
            <person name="Li T."/>
            <person name="Hu X."/>
            <person name="Zhang T."/>
            <person name="Song X."/>
            <person name="Zhang H."/>
            <person name="Dai N."/>
            <person name="Sheng W."/>
            <person name="Hou X."/>
            <person name="Wei L."/>
        </authorList>
    </citation>
    <scope>NUCLEOTIDE SEQUENCE</scope>
    <source>
        <strain evidence="1">3651</strain>
        <tissue evidence="1">Leaf</tissue>
    </source>
</reference>
<accession>A0AAE1YDP0</accession>
<reference evidence="1" key="2">
    <citation type="journal article" date="2024" name="Plant">
        <title>Genomic evolution and insights into agronomic trait innovations of Sesamum species.</title>
        <authorList>
            <person name="Miao H."/>
            <person name="Wang L."/>
            <person name="Qu L."/>
            <person name="Liu H."/>
            <person name="Sun Y."/>
            <person name="Le M."/>
            <person name="Wang Q."/>
            <person name="Wei S."/>
            <person name="Zheng Y."/>
            <person name="Lin W."/>
            <person name="Duan Y."/>
            <person name="Cao H."/>
            <person name="Xiong S."/>
            <person name="Wang X."/>
            <person name="Wei L."/>
            <person name="Li C."/>
            <person name="Ma Q."/>
            <person name="Ju M."/>
            <person name="Zhao R."/>
            <person name="Li G."/>
            <person name="Mu C."/>
            <person name="Tian Q."/>
            <person name="Mei H."/>
            <person name="Zhang T."/>
            <person name="Gao T."/>
            <person name="Zhang H."/>
        </authorList>
    </citation>
    <scope>NUCLEOTIDE SEQUENCE</scope>
    <source>
        <strain evidence="1">3651</strain>
    </source>
</reference>
<sequence>MGRWQVEFNIGDQFKKGLVEYWAGSEGTLLPMGTSSSFGGGGSNPPYFGQGPMLAQQAAHNMLKGVSMVRHKVKQSGKQPRQAGRLAAHVVWASFGQLRALAEDMQTWLDVARAGSMQRANGKMLRVLISPCVRLLGRRLAAGARGGM</sequence>
<dbReference type="Proteomes" id="UP001293254">
    <property type="component" value="Unassembled WGS sequence"/>
</dbReference>
<evidence type="ECO:0000313" key="1">
    <source>
        <dbReference type="EMBL" id="KAK4428334.1"/>
    </source>
</evidence>
<name>A0AAE1YDP0_9LAMI</name>